<proteinExistence type="predicted"/>
<reference evidence="1" key="1">
    <citation type="submission" date="2020-05" db="EMBL/GenBank/DDBJ databases">
        <title>Complete genome sequence of Pseudomonas sp. Sm006.</title>
        <authorList>
            <person name="Takeuchi K."/>
            <person name="Someya N."/>
        </authorList>
    </citation>
    <scope>NUCLEOTIDE SEQUENCE</scope>
    <source>
        <strain evidence="1">Sm006</strain>
    </source>
</reference>
<evidence type="ECO:0000313" key="1">
    <source>
        <dbReference type="EMBL" id="BCD83594.1"/>
    </source>
</evidence>
<keyword evidence="2" id="KW-1185">Reference proteome</keyword>
<sequence>MAVNAAYAAYAAYAALAIGTYATVQSSRQSAANAEAQADQAALDAQTERSAAVVQAERIRKLARLQNSEANAALAASGVDIGEGTPININREITQNAEEDAALTIFGGANRAQRLNTESSNYRMAGSQAKTSGYMQAGANLISSGAQAYSGWKSSLNTQGQSTALTNNPAYVRNM</sequence>
<protein>
    <recommendedName>
        <fullName evidence="3">Phage protein</fullName>
    </recommendedName>
</protein>
<evidence type="ECO:0008006" key="3">
    <source>
        <dbReference type="Google" id="ProtNLM"/>
    </source>
</evidence>
<organism evidence="1 2">
    <name type="scientific">Pseudomonas solani</name>
    <dbReference type="NCBI Taxonomy" id="2731552"/>
    <lineage>
        <taxon>Bacteria</taxon>
        <taxon>Pseudomonadati</taxon>
        <taxon>Pseudomonadota</taxon>
        <taxon>Gammaproteobacteria</taxon>
        <taxon>Pseudomonadales</taxon>
        <taxon>Pseudomonadaceae</taxon>
        <taxon>Pseudomonas</taxon>
    </lineage>
</organism>
<evidence type="ECO:0000313" key="2">
    <source>
        <dbReference type="Proteomes" id="UP001064896"/>
    </source>
</evidence>
<dbReference type="RefSeq" id="WP_265169189.1">
    <property type="nucleotide sequence ID" value="NZ_AP023081.1"/>
</dbReference>
<dbReference type="Proteomes" id="UP001064896">
    <property type="component" value="Chromosome"/>
</dbReference>
<name>A0ABM7L1Z1_9PSED</name>
<dbReference type="EMBL" id="AP023081">
    <property type="protein sequence ID" value="BCD83594.1"/>
    <property type="molecule type" value="Genomic_DNA"/>
</dbReference>
<accession>A0ABM7L1Z1</accession>
<gene>
    <name evidence="1" type="ORF">PSm6_00010</name>
</gene>